<dbReference type="EMBL" id="SJPL01000001">
    <property type="protein sequence ID" value="TWT69201.1"/>
    <property type="molecule type" value="Genomic_DNA"/>
</dbReference>
<accession>A0A5C5Y3D7</accession>
<dbReference type="Proteomes" id="UP000317238">
    <property type="component" value="Unassembled WGS sequence"/>
</dbReference>
<dbReference type="Pfam" id="PF14100">
    <property type="entry name" value="DUF6807"/>
    <property type="match status" value="1"/>
</dbReference>
<dbReference type="AlphaFoldDB" id="A0A5C5Y3D7"/>
<comment type="caution">
    <text evidence="1">The sequence shown here is derived from an EMBL/GenBank/DDBJ whole genome shotgun (WGS) entry which is preliminary data.</text>
</comment>
<sequence>MFMPNTTSTITRRSHKIGIDLFLGFVFMCLSISGQTLLVGQDVSSDALNWQRTETTLSLSANDESIWKFCWGLDASKPYFHPIAVGGKTLTWNQPADHIWHHGLWFSWKYINGVNYWELDRESGLPAGRTVWESPDVETHNDGSATIRMQLRYQQGDDPVTVLTENREIQVSAPSADGSFTIDWKSTFRATIDVTLDRTPPQKNYGGYAGLSVRFAKDLTKRNAIGVAGPLKFDDGNRHRGHGKAVDYQGTIDGTPVGLAILDHPDNPRHPTPWYIVRSGQMGYINASLLHDSPLKMNEGEQLTLRYRLIAHPERWTDGQLRSACDQWR</sequence>
<keyword evidence="2" id="KW-1185">Reference proteome</keyword>
<organism evidence="1 2">
    <name type="scientific">Crateriforma conspicua</name>
    <dbReference type="NCBI Taxonomy" id="2527996"/>
    <lineage>
        <taxon>Bacteria</taxon>
        <taxon>Pseudomonadati</taxon>
        <taxon>Planctomycetota</taxon>
        <taxon>Planctomycetia</taxon>
        <taxon>Planctomycetales</taxon>
        <taxon>Planctomycetaceae</taxon>
        <taxon>Crateriforma</taxon>
    </lineage>
</organism>
<protein>
    <recommendedName>
        <fullName evidence="3">Methane oxygenase PmoA</fullName>
    </recommendedName>
</protein>
<evidence type="ECO:0000313" key="2">
    <source>
        <dbReference type="Proteomes" id="UP000317238"/>
    </source>
</evidence>
<gene>
    <name evidence="1" type="ORF">Pan14r_14860</name>
</gene>
<name>A0A5C5Y3D7_9PLAN</name>
<reference evidence="1 2" key="1">
    <citation type="submission" date="2019-02" db="EMBL/GenBank/DDBJ databases">
        <title>Deep-cultivation of Planctomycetes and their phenomic and genomic characterization uncovers novel biology.</title>
        <authorList>
            <person name="Wiegand S."/>
            <person name="Jogler M."/>
            <person name="Boedeker C."/>
            <person name="Pinto D."/>
            <person name="Vollmers J."/>
            <person name="Rivas-Marin E."/>
            <person name="Kohn T."/>
            <person name="Peeters S.H."/>
            <person name="Heuer A."/>
            <person name="Rast P."/>
            <person name="Oberbeckmann S."/>
            <person name="Bunk B."/>
            <person name="Jeske O."/>
            <person name="Meyerdierks A."/>
            <person name="Storesund J.E."/>
            <person name="Kallscheuer N."/>
            <person name="Luecker S."/>
            <person name="Lage O.M."/>
            <person name="Pohl T."/>
            <person name="Merkel B.J."/>
            <person name="Hornburger P."/>
            <person name="Mueller R.-W."/>
            <person name="Bruemmer F."/>
            <person name="Labrenz M."/>
            <person name="Spormann A.M."/>
            <person name="Op Den Camp H."/>
            <person name="Overmann J."/>
            <person name="Amann R."/>
            <person name="Jetten M.S.M."/>
            <person name="Mascher T."/>
            <person name="Medema M.H."/>
            <person name="Devos D.P."/>
            <person name="Kaster A.-K."/>
            <person name="Ovreas L."/>
            <person name="Rohde M."/>
            <person name="Galperin M.Y."/>
            <person name="Jogler C."/>
        </authorList>
    </citation>
    <scope>NUCLEOTIDE SEQUENCE [LARGE SCALE GENOMIC DNA]</scope>
    <source>
        <strain evidence="1 2">Pan14r</strain>
    </source>
</reference>
<dbReference type="InterPro" id="IPR029475">
    <property type="entry name" value="DUF6807"/>
</dbReference>
<evidence type="ECO:0008006" key="3">
    <source>
        <dbReference type="Google" id="ProtNLM"/>
    </source>
</evidence>
<proteinExistence type="predicted"/>
<evidence type="ECO:0000313" key="1">
    <source>
        <dbReference type="EMBL" id="TWT69201.1"/>
    </source>
</evidence>
<dbReference type="OrthoDB" id="2540540at2"/>